<protein>
    <recommendedName>
        <fullName evidence="4">DUF5681 domain-containing protein</fullName>
    </recommendedName>
</protein>
<dbReference type="RefSeq" id="WP_106664215.1">
    <property type="nucleotide sequence ID" value="NZ_PGGM01000004.1"/>
</dbReference>
<sequence length="97" mass="10631">MSEEVKTNNLGDYLKTGGPGRVKGSKNKITKTIKEAVKLAFDEAGGHEYLLEVAKKDPKTFVQLVAKLIPQEVTGDTKTTLRIITGIQRDTPSEESE</sequence>
<dbReference type="Proteomes" id="UP000241764">
    <property type="component" value="Unassembled WGS sequence"/>
</dbReference>
<keyword evidence="3" id="KW-1185">Reference proteome</keyword>
<dbReference type="AlphaFoldDB" id="A0A2P7BDW5"/>
<evidence type="ECO:0000313" key="3">
    <source>
        <dbReference type="Proteomes" id="UP000241764"/>
    </source>
</evidence>
<dbReference type="EMBL" id="PGGM01000004">
    <property type="protein sequence ID" value="PSH64670.1"/>
    <property type="molecule type" value="Genomic_DNA"/>
</dbReference>
<name>A0A2P7BDW5_9HYPH</name>
<evidence type="ECO:0008006" key="4">
    <source>
        <dbReference type="Google" id="ProtNLM"/>
    </source>
</evidence>
<comment type="caution">
    <text evidence="2">The sequence shown here is derived from an EMBL/GenBank/DDBJ whole genome shotgun (WGS) entry which is preliminary data.</text>
</comment>
<accession>A0A2P7BDW5</accession>
<feature type="region of interest" description="Disordered" evidence="1">
    <location>
        <begin position="1"/>
        <end position="25"/>
    </location>
</feature>
<organism evidence="2 3">
    <name type="scientific">Phyllobacterium sophorae</name>
    <dbReference type="NCBI Taxonomy" id="1520277"/>
    <lineage>
        <taxon>Bacteria</taxon>
        <taxon>Pseudomonadati</taxon>
        <taxon>Pseudomonadota</taxon>
        <taxon>Alphaproteobacteria</taxon>
        <taxon>Hyphomicrobiales</taxon>
        <taxon>Phyllobacteriaceae</taxon>
        <taxon>Phyllobacterium</taxon>
    </lineage>
</organism>
<gene>
    <name evidence="2" type="ORF">CU103_12365</name>
</gene>
<evidence type="ECO:0000256" key="1">
    <source>
        <dbReference type="SAM" id="MobiDB-lite"/>
    </source>
</evidence>
<reference evidence="3" key="1">
    <citation type="submission" date="2017-11" db="EMBL/GenBank/DDBJ databases">
        <authorList>
            <person name="Kuznetsova I."/>
            <person name="Sazanova A."/>
            <person name="Chirak E."/>
            <person name="Safronova V."/>
            <person name="Willems A."/>
        </authorList>
    </citation>
    <scope>NUCLEOTIDE SEQUENCE [LARGE SCALE GENOMIC DNA]</scope>
    <source>
        <strain evidence="3">CCBAU 03422</strain>
    </source>
</reference>
<evidence type="ECO:0000313" key="2">
    <source>
        <dbReference type="EMBL" id="PSH64670.1"/>
    </source>
</evidence>
<proteinExistence type="predicted"/>